<dbReference type="KEGG" id="dzi:111307371"/>
<dbReference type="InterPro" id="IPR036882">
    <property type="entry name" value="Alba-like_dom_sf"/>
</dbReference>
<evidence type="ECO:0000313" key="3">
    <source>
        <dbReference type="Proteomes" id="UP000515121"/>
    </source>
</evidence>
<feature type="region of interest" description="Disordered" evidence="1">
    <location>
        <begin position="1"/>
        <end position="21"/>
    </location>
</feature>
<dbReference type="RefSeq" id="XP_022761117.1">
    <property type="nucleotide sequence ID" value="XM_022905382.1"/>
</dbReference>
<accession>A0A6P6A8J6</accession>
<dbReference type="SUPFAM" id="SSF82704">
    <property type="entry name" value="AlbA-like"/>
    <property type="match status" value="1"/>
</dbReference>
<evidence type="ECO:0000259" key="2">
    <source>
        <dbReference type="Pfam" id="PF01918"/>
    </source>
</evidence>
<dbReference type="GeneID" id="111307371"/>
<protein>
    <submittedName>
        <fullName evidence="4">Uncharacterized protein At2g34160-like</fullName>
    </submittedName>
</protein>
<dbReference type="GO" id="GO:0005634">
    <property type="term" value="C:nucleus"/>
    <property type="evidence" value="ECO:0007669"/>
    <property type="project" value="TreeGrafter"/>
</dbReference>
<keyword evidence="3" id="KW-1185">Reference proteome</keyword>
<gene>
    <name evidence="4" type="primary">LOC111307371</name>
</gene>
<reference evidence="4" key="1">
    <citation type="submission" date="2025-08" db="UniProtKB">
        <authorList>
            <consortium name="RefSeq"/>
        </authorList>
    </citation>
    <scope>IDENTIFICATION</scope>
    <source>
        <tissue evidence="4">Fruit stalk</tissue>
    </source>
</reference>
<dbReference type="InterPro" id="IPR014560">
    <property type="entry name" value="UCP030333_Alba"/>
</dbReference>
<dbReference type="GO" id="GO:0003723">
    <property type="term" value="F:RNA binding"/>
    <property type="evidence" value="ECO:0007669"/>
    <property type="project" value="TreeGrafter"/>
</dbReference>
<dbReference type="OrthoDB" id="991602at2759"/>
<dbReference type="PANTHER" id="PTHR31947:SF24">
    <property type="entry name" value="ALBA DNA_RNA-BINDING-LIKE PROTEIN"/>
    <property type="match status" value="1"/>
</dbReference>
<dbReference type="AlphaFoldDB" id="A0A6P6A8J6"/>
<dbReference type="Proteomes" id="UP000515121">
    <property type="component" value="Unplaced"/>
</dbReference>
<feature type="domain" description="DNA/RNA-binding protein Alba-like" evidence="2">
    <location>
        <begin position="80"/>
        <end position="141"/>
    </location>
</feature>
<name>A0A6P6A8J6_DURZI</name>
<dbReference type="Gene3D" id="3.30.110.20">
    <property type="entry name" value="Alba-like domain"/>
    <property type="match status" value="1"/>
</dbReference>
<sequence>MESNIAAVVSESPKAKEEAKNEEILTGSDGNIKNNKKAVVVTVVAIADHHGKVASITSSAKTESPQEIKKMMKNNKKKKNKVQVSNTKKPFIFYLNLAKRYINECNEVELCGLGMAIPTVITIAEILRRNGLAIQKGIMTSTVLSAQEDKKGRQIEKAKIEIVLAKAEKLDTTNPTVTPTKAADQSS</sequence>
<dbReference type="PANTHER" id="PTHR31947">
    <property type="entry name" value="DNA/RNA-BINDING PROTEIN ALBA 3"/>
    <property type="match status" value="1"/>
</dbReference>
<evidence type="ECO:0000256" key="1">
    <source>
        <dbReference type="SAM" id="MobiDB-lite"/>
    </source>
</evidence>
<dbReference type="Pfam" id="PF01918">
    <property type="entry name" value="Alba"/>
    <property type="match status" value="1"/>
</dbReference>
<proteinExistence type="predicted"/>
<dbReference type="InterPro" id="IPR002775">
    <property type="entry name" value="DNA/RNA-bd_Alba-like"/>
</dbReference>
<organism evidence="3 4">
    <name type="scientific">Durio zibethinus</name>
    <name type="common">Durian</name>
    <dbReference type="NCBI Taxonomy" id="66656"/>
    <lineage>
        <taxon>Eukaryota</taxon>
        <taxon>Viridiplantae</taxon>
        <taxon>Streptophyta</taxon>
        <taxon>Embryophyta</taxon>
        <taxon>Tracheophyta</taxon>
        <taxon>Spermatophyta</taxon>
        <taxon>Magnoliopsida</taxon>
        <taxon>eudicotyledons</taxon>
        <taxon>Gunneridae</taxon>
        <taxon>Pentapetalae</taxon>
        <taxon>rosids</taxon>
        <taxon>malvids</taxon>
        <taxon>Malvales</taxon>
        <taxon>Malvaceae</taxon>
        <taxon>Helicteroideae</taxon>
        <taxon>Durio</taxon>
    </lineage>
</organism>
<evidence type="ECO:0000313" key="4">
    <source>
        <dbReference type="RefSeq" id="XP_022761117.1"/>
    </source>
</evidence>